<evidence type="ECO:0000313" key="1">
    <source>
        <dbReference type="EMBL" id="PON47643.1"/>
    </source>
</evidence>
<dbReference type="Proteomes" id="UP000237105">
    <property type="component" value="Unassembled WGS sequence"/>
</dbReference>
<dbReference type="OrthoDB" id="10448965at2759"/>
<organism evidence="1 2">
    <name type="scientific">Parasponia andersonii</name>
    <name type="common">Sponia andersonii</name>
    <dbReference type="NCBI Taxonomy" id="3476"/>
    <lineage>
        <taxon>Eukaryota</taxon>
        <taxon>Viridiplantae</taxon>
        <taxon>Streptophyta</taxon>
        <taxon>Embryophyta</taxon>
        <taxon>Tracheophyta</taxon>
        <taxon>Spermatophyta</taxon>
        <taxon>Magnoliopsida</taxon>
        <taxon>eudicotyledons</taxon>
        <taxon>Gunneridae</taxon>
        <taxon>Pentapetalae</taxon>
        <taxon>rosids</taxon>
        <taxon>fabids</taxon>
        <taxon>Rosales</taxon>
        <taxon>Cannabaceae</taxon>
        <taxon>Parasponia</taxon>
    </lineage>
</organism>
<accession>A0A2P5BFT4</accession>
<sequence>MPMPETIVSVLQTFGRVLKDEIINRMDVLNPQMKPPVSVASTTFFFHSKAFSLSFIPSSPLRALQLGHACIIVDLHSNPPSCASILICDMAAFC</sequence>
<protein>
    <submittedName>
        <fullName evidence="1">Uncharacterized protein</fullName>
    </submittedName>
</protein>
<dbReference type="EMBL" id="JXTB01000291">
    <property type="protein sequence ID" value="PON47643.1"/>
    <property type="molecule type" value="Genomic_DNA"/>
</dbReference>
<comment type="caution">
    <text evidence="1">The sequence shown here is derived from an EMBL/GenBank/DDBJ whole genome shotgun (WGS) entry which is preliminary data.</text>
</comment>
<gene>
    <name evidence="1" type="ORF">PanWU01x14_242640</name>
</gene>
<keyword evidence="2" id="KW-1185">Reference proteome</keyword>
<evidence type="ECO:0000313" key="2">
    <source>
        <dbReference type="Proteomes" id="UP000237105"/>
    </source>
</evidence>
<name>A0A2P5BFT4_PARAD</name>
<reference evidence="2" key="1">
    <citation type="submission" date="2016-06" db="EMBL/GenBank/DDBJ databases">
        <title>Parallel loss of symbiosis genes in relatives of nitrogen-fixing non-legume Parasponia.</title>
        <authorList>
            <person name="Van Velzen R."/>
            <person name="Holmer R."/>
            <person name="Bu F."/>
            <person name="Rutten L."/>
            <person name="Van Zeijl A."/>
            <person name="Liu W."/>
            <person name="Santuari L."/>
            <person name="Cao Q."/>
            <person name="Sharma T."/>
            <person name="Shen D."/>
            <person name="Roswanjaya Y."/>
            <person name="Wardhani T."/>
            <person name="Kalhor M.S."/>
            <person name="Jansen J."/>
            <person name="Van den Hoogen J."/>
            <person name="Gungor B."/>
            <person name="Hartog M."/>
            <person name="Hontelez J."/>
            <person name="Verver J."/>
            <person name="Yang W.-C."/>
            <person name="Schijlen E."/>
            <person name="Repin R."/>
            <person name="Schilthuizen M."/>
            <person name="Schranz E."/>
            <person name="Heidstra R."/>
            <person name="Miyata K."/>
            <person name="Fedorova E."/>
            <person name="Kohlen W."/>
            <person name="Bisseling T."/>
            <person name="Smit S."/>
            <person name="Geurts R."/>
        </authorList>
    </citation>
    <scope>NUCLEOTIDE SEQUENCE [LARGE SCALE GENOMIC DNA]</scope>
    <source>
        <strain evidence="2">cv. WU1-14</strain>
    </source>
</reference>
<proteinExistence type="predicted"/>
<dbReference type="AlphaFoldDB" id="A0A2P5BFT4"/>